<proteinExistence type="predicted"/>
<sequence>MSIAIKGGNIFQNSRPFFDEKMKFPSLEELTIINLRGIAELWHLANVEDEFPAFPNSENPGDSDALFNNKVALPAIKHIKMSLVDGLQKIWGSHLDVRSFNELESLDIKFVEKATKAFSLDAIQRIRNLKELNLQQFQLTGQFIERVGFYNDEVENSVLLPQLRNLKLDSFPQLKRIPWRELTLQNLRCLQISEIHDLTYLFPASICKRLVNLEALRVYDCHKMKEIVREELGDANTVEVKVVFPHLNFLRLSNLPAFQSLGSDNVILEFPSIKEVDFDKFQNPILWDLLQKLKPVKELQLGRCESLFELHDLKGRSSTMLPRLRNLTLSYMDNLQRIPWMIFPIKNLRYLKISYIHGLKFLFTASMCSEGFAQLEEIHIQDCKDIEQMLAQESIEDTSNNAAPITVVLPRVKIIKLYYLRSLRSFSSENYEALEFPSLEEVEIKEYDKEYFDLNTVIKKRCTTRLCYAR</sequence>
<dbReference type="SUPFAM" id="SSF52058">
    <property type="entry name" value="L domain-like"/>
    <property type="match status" value="1"/>
</dbReference>
<organism evidence="3 4">
    <name type="scientific">Nepenthes gracilis</name>
    <name type="common">Slender pitcher plant</name>
    <dbReference type="NCBI Taxonomy" id="150966"/>
    <lineage>
        <taxon>Eukaryota</taxon>
        <taxon>Viridiplantae</taxon>
        <taxon>Streptophyta</taxon>
        <taxon>Embryophyta</taxon>
        <taxon>Tracheophyta</taxon>
        <taxon>Spermatophyta</taxon>
        <taxon>Magnoliopsida</taxon>
        <taxon>eudicotyledons</taxon>
        <taxon>Gunneridae</taxon>
        <taxon>Pentapetalae</taxon>
        <taxon>Caryophyllales</taxon>
        <taxon>Nepenthaceae</taxon>
        <taxon>Nepenthes</taxon>
    </lineage>
</organism>
<dbReference type="AlphaFoldDB" id="A0AAD3SQ03"/>
<dbReference type="Gene3D" id="3.80.10.10">
    <property type="entry name" value="Ribonuclease Inhibitor"/>
    <property type="match status" value="2"/>
</dbReference>
<dbReference type="EMBL" id="BSYO01000014">
    <property type="protein sequence ID" value="GMH14331.1"/>
    <property type="molecule type" value="Genomic_DNA"/>
</dbReference>
<evidence type="ECO:0000313" key="4">
    <source>
        <dbReference type="Proteomes" id="UP001279734"/>
    </source>
</evidence>
<evidence type="ECO:0000313" key="3">
    <source>
        <dbReference type="EMBL" id="GMH14331.1"/>
    </source>
</evidence>
<keyword evidence="1" id="KW-0611">Plant defense</keyword>
<reference evidence="3" key="1">
    <citation type="submission" date="2023-05" db="EMBL/GenBank/DDBJ databases">
        <title>Nepenthes gracilis genome sequencing.</title>
        <authorList>
            <person name="Fukushima K."/>
        </authorList>
    </citation>
    <scope>NUCLEOTIDE SEQUENCE</scope>
    <source>
        <strain evidence="3">SING2019-196</strain>
    </source>
</reference>
<feature type="domain" description="Disease resistance protein At4g27190-like leucine-rich repeats" evidence="2">
    <location>
        <begin position="259"/>
        <end position="384"/>
    </location>
</feature>
<name>A0AAD3SQ03_NEPGR</name>
<dbReference type="Pfam" id="PF23247">
    <property type="entry name" value="LRR_RPS2"/>
    <property type="match status" value="2"/>
</dbReference>
<evidence type="ECO:0000259" key="2">
    <source>
        <dbReference type="Pfam" id="PF23247"/>
    </source>
</evidence>
<dbReference type="InterPro" id="IPR050905">
    <property type="entry name" value="Plant_NBS-LRR"/>
</dbReference>
<dbReference type="Proteomes" id="UP001279734">
    <property type="component" value="Unassembled WGS sequence"/>
</dbReference>
<evidence type="ECO:0000256" key="1">
    <source>
        <dbReference type="ARBA" id="ARBA00022821"/>
    </source>
</evidence>
<dbReference type="InterPro" id="IPR057135">
    <property type="entry name" value="At4g27190-like_LRR"/>
</dbReference>
<protein>
    <recommendedName>
        <fullName evidence="2">Disease resistance protein At4g27190-like leucine-rich repeats domain-containing protein</fullName>
    </recommendedName>
</protein>
<comment type="caution">
    <text evidence="3">The sequence shown here is derived from an EMBL/GenBank/DDBJ whole genome shotgun (WGS) entry which is preliminary data.</text>
</comment>
<accession>A0AAD3SQ03</accession>
<dbReference type="PANTHER" id="PTHR33463">
    <property type="entry name" value="NB-ARC DOMAIN-CONTAINING PROTEIN-RELATED"/>
    <property type="match status" value="1"/>
</dbReference>
<dbReference type="InterPro" id="IPR032675">
    <property type="entry name" value="LRR_dom_sf"/>
</dbReference>
<keyword evidence="4" id="KW-1185">Reference proteome</keyword>
<gene>
    <name evidence="3" type="ORF">Nepgr_016172</name>
</gene>
<feature type="domain" description="Disease resistance protein At4g27190-like leucine-rich repeats" evidence="2">
    <location>
        <begin position="77"/>
        <end position="221"/>
    </location>
</feature>